<evidence type="ECO:0000313" key="3">
    <source>
        <dbReference type="Proteomes" id="UP000460715"/>
    </source>
</evidence>
<reference evidence="2 3" key="1">
    <citation type="submission" date="2019-03" db="EMBL/GenBank/DDBJ databases">
        <title>Roseomonas sp. a novel Roseomonas species isolated from Sea whip Gorgonian.</title>
        <authorList>
            <person name="Li F."/>
            <person name="Pan X."/>
            <person name="Huang S."/>
            <person name="Li Z."/>
            <person name="Meng B."/>
        </authorList>
    </citation>
    <scope>NUCLEOTIDE SEQUENCE [LARGE SCALE GENOMIC DNA]</scope>
    <source>
        <strain evidence="2 3">M0104</strain>
    </source>
</reference>
<feature type="compositionally biased region" description="Basic and acidic residues" evidence="1">
    <location>
        <begin position="11"/>
        <end position="22"/>
    </location>
</feature>
<comment type="caution">
    <text evidence="2">The sequence shown here is derived from an EMBL/GenBank/DDBJ whole genome shotgun (WGS) entry which is preliminary data.</text>
</comment>
<gene>
    <name evidence="2" type="ORF">E0493_13540</name>
</gene>
<organism evidence="2 3">
    <name type="scientific">Teichococcus coralli</name>
    <dbReference type="NCBI Taxonomy" id="2545983"/>
    <lineage>
        <taxon>Bacteria</taxon>
        <taxon>Pseudomonadati</taxon>
        <taxon>Pseudomonadota</taxon>
        <taxon>Alphaproteobacteria</taxon>
        <taxon>Acetobacterales</taxon>
        <taxon>Roseomonadaceae</taxon>
        <taxon>Roseomonas</taxon>
    </lineage>
</organism>
<keyword evidence="3" id="KW-1185">Reference proteome</keyword>
<protein>
    <submittedName>
        <fullName evidence="2">Uncharacterized protein</fullName>
    </submittedName>
</protein>
<evidence type="ECO:0000313" key="2">
    <source>
        <dbReference type="EMBL" id="MXP64369.1"/>
    </source>
</evidence>
<proteinExistence type="predicted"/>
<dbReference type="AlphaFoldDB" id="A0A845BLT0"/>
<dbReference type="EMBL" id="SNVJ01000011">
    <property type="protein sequence ID" value="MXP64369.1"/>
    <property type="molecule type" value="Genomic_DNA"/>
</dbReference>
<name>A0A845BLT0_9PROT</name>
<feature type="region of interest" description="Disordered" evidence="1">
    <location>
        <begin position="1"/>
        <end position="22"/>
    </location>
</feature>
<sequence length="206" mass="23191">MTQSPSGLRALDPDLDRHVPRAGDDAEQRRLGLLAWEMAEIWTVPPPHGERATRFSADWLRHKGWCVAFVSDQLSATDEARLFQAVRSRGHNGWFGTAVDPRGAELTAVWKWGFAEGDFGWFHTAHSGVWVMGFTAERDFAFIGDGDGLVTLAGPMAFLCEALGDLRKRWTDFEEEVRIPQSERYPPAKAYFDAFMAHYEPIIAHA</sequence>
<dbReference type="OrthoDB" id="9917695at2"/>
<dbReference type="Proteomes" id="UP000460715">
    <property type="component" value="Unassembled WGS sequence"/>
</dbReference>
<evidence type="ECO:0000256" key="1">
    <source>
        <dbReference type="SAM" id="MobiDB-lite"/>
    </source>
</evidence>
<accession>A0A845BLT0</accession>
<dbReference type="RefSeq" id="WP_160937529.1">
    <property type="nucleotide sequence ID" value="NZ_SNVJ01000011.1"/>
</dbReference>